<dbReference type="Gene3D" id="3.40.5.80">
    <property type="match status" value="1"/>
</dbReference>
<evidence type="ECO:0000313" key="3">
    <source>
        <dbReference type="EMBL" id="SED36704.1"/>
    </source>
</evidence>
<feature type="region of interest" description="Disordered" evidence="1">
    <location>
        <begin position="1"/>
        <end position="26"/>
    </location>
</feature>
<dbReference type="EMBL" id="FNSC01000001">
    <property type="protein sequence ID" value="SED36704.1"/>
    <property type="molecule type" value="Genomic_DNA"/>
</dbReference>
<dbReference type="AlphaFoldDB" id="A0A1H5A4G9"/>
<evidence type="ECO:0000256" key="1">
    <source>
        <dbReference type="SAM" id="MobiDB-lite"/>
    </source>
</evidence>
<dbReference type="OrthoDB" id="7010811at2"/>
<gene>
    <name evidence="3" type="ORF">SAMN05421553_2531</name>
</gene>
<dbReference type="Proteomes" id="UP000242849">
    <property type="component" value="Unassembled WGS sequence"/>
</dbReference>
<accession>A0A1H5A4G9</accession>
<dbReference type="RefSeq" id="WP_139272665.1">
    <property type="nucleotide sequence ID" value="NZ_CP156749.1"/>
</dbReference>
<proteinExistence type="predicted"/>
<dbReference type="SUPFAM" id="SSF160059">
    <property type="entry name" value="PriA/YqbF domain"/>
    <property type="match status" value="1"/>
</dbReference>
<evidence type="ECO:0000313" key="4">
    <source>
        <dbReference type="Proteomes" id="UP000242849"/>
    </source>
</evidence>
<feature type="region of interest" description="Disordered" evidence="1">
    <location>
        <begin position="91"/>
        <end position="119"/>
    </location>
</feature>
<reference evidence="4" key="1">
    <citation type="submission" date="2016-10" db="EMBL/GenBank/DDBJ databases">
        <authorList>
            <person name="Varghese N."/>
            <person name="Submissions S."/>
        </authorList>
    </citation>
    <scope>NUCLEOTIDE SEQUENCE [LARGE SCALE GENOMIC DNA]</scope>
    <source>
        <strain evidence="4">DSM 12111</strain>
    </source>
</reference>
<organism evidence="3 4">
    <name type="scientific">Pseudomonas anguilliseptica</name>
    <dbReference type="NCBI Taxonomy" id="53406"/>
    <lineage>
        <taxon>Bacteria</taxon>
        <taxon>Pseudomonadati</taxon>
        <taxon>Pseudomonadota</taxon>
        <taxon>Gammaproteobacteria</taxon>
        <taxon>Pseudomonadales</taxon>
        <taxon>Pseudomonadaceae</taxon>
        <taxon>Pseudomonas</taxon>
    </lineage>
</organism>
<dbReference type="Pfam" id="PF17891">
    <property type="entry name" value="FluMu_N"/>
    <property type="match status" value="1"/>
</dbReference>
<evidence type="ECO:0000259" key="2">
    <source>
        <dbReference type="Pfam" id="PF17891"/>
    </source>
</evidence>
<name>A0A1H5A4G9_PSEAG</name>
<dbReference type="STRING" id="53406.SAMN05421553_2531"/>
<protein>
    <recommendedName>
        <fullName evidence="2">Mu-like prophage FluMu N-terminal domain-containing protein</fullName>
    </recommendedName>
</protein>
<feature type="compositionally biased region" description="Low complexity" evidence="1">
    <location>
        <begin position="1"/>
        <end position="25"/>
    </location>
</feature>
<sequence length="119" mass="12412">MSKLATPKPAAKPAGTKPAAKSKTPNMVDGIFVRSLPERFRRAGFDFNREGFGLILADLSKEQLKAIEGEPMLSVQHVEIPATAADDAALADLADDETDSAKGGANTPPASTETPPPAV</sequence>
<dbReference type="InterPro" id="IPR041227">
    <property type="entry name" value="FluMu_N"/>
</dbReference>
<keyword evidence="4" id="KW-1185">Reference proteome</keyword>
<feature type="domain" description="Mu-like prophage FluMu N-terminal" evidence="2">
    <location>
        <begin position="35"/>
        <end position="79"/>
    </location>
</feature>